<keyword evidence="2" id="KW-0521">NADP</keyword>
<keyword evidence="5" id="KW-1185">Reference proteome</keyword>
<evidence type="ECO:0000256" key="1">
    <source>
        <dbReference type="ARBA" id="ARBA00006484"/>
    </source>
</evidence>
<evidence type="ECO:0000313" key="5">
    <source>
        <dbReference type="Proteomes" id="UP000001745"/>
    </source>
</evidence>
<dbReference type="InterPro" id="IPR036291">
    <property type="entry name" value="NAD(P)-bd_dom_sf"/>
</dbReference>
<dbReference type="OMA" id="PMINSNE"/>
<dbReference type="PANTHER" id="PTHR24321:SF12">
    <property type="entry name" value="SHORT-CHAIN DEHYDROGENASE_REDUCTASE FAMILY, PUTATIVE (AFU_ORTHOLOGUE AFUA_5G14340)-RELATED"/>
    <property type="match status" value="1"/>
</dbReference>
<dbReference type="OrthoDB" id="5840532at2759"/>
<dbReference type="HOGENOM" id="CLU_010194_1_0_1"/>
<proteinExistence type="inferred from homology"/>
<dbReference type="AlphaFoldDB" id="B8M0H0"/>
<accession>B8M0H0</accession>
<dbReference type="GO" id="GO:0016491">
    <property type="term" value="F:oxidoreductase activity"/>
    <property type="evidence" value="ECO:0007669"/>
    <property type="project" value="UniProtKB-KW"/>
</dbReference>
<name>B8M0H0_TALSN</name>
<dbReference type="eggNOG" id="KOG0725">
    <property type="taxonomic scope" value="Eukaryota"/>
</dbReference>
<dbReference type="VEuPathDB" id="FungiDB:TSTA_084980"/>
<dbReference type="RefSeq" id="XP_002478230.1">
    <property type="nucleotide sequence ID" value="XM_002478185.1"/>
</dbReference>
<evidence type="ECO:0000256" key="2">
    <source>
        <dbReference type="ARBA" id="ARBA00022857"/>
    </source>
</evidence>
<dbReference type="GeneID" id="8106104"/>
<evidence type="ECO:0000256" key="3">
    <source>
        <dbReference type="ARBA" id="ARBA00023002"/>
    </source>
</evidence>
<dbReference type="PRINTS" id="PR00081">
    <property type="entry name" value="GDHRDH"/>
</dbReference>
<reference evidence="5" key="1">
    <citation type="journal article" date="2015" name="Genome Announc.">
        <title>Genome sequence of the AIDS-associated pathogen Penicillium marneffei (ATCC18224) and its near taxonomic relative Talaromyces stipitatus (ATCC10500).</title>
        <authorList>
            <person name="Nierman W.C."/>
            <person name="Fedorova-Abrams N.D."/>
            <person name="Andrianopoulos A."/>
        </authorList>
    </citation>
    <scope>NUCLEOTIDE SEQUENCE [LARGE SCALE GENOMIC DNA]</scope>
    <source>
        <strain evidence="5">ATCC 10500 / CBS 375.48 / QM 6759 / NRRL 1006</strain>
    </source>
</reference>
<dbReference type="EMBL" id="EQ962653">
    <property type="protein sequence ID" value="EED21267.1"/>
    <property type="molecule type" value="Genomic_DNA"/>
</dbReference>
<dbReference type="PANTHER" id="PTHR24321">
    <property type="entry name" value="DEHYDROGENASES, SHORT CHAIN"/>
    <property type="match status" value="1"/>
</dbReference>
<organism evidence="4 5">
    <name type="scientific">Talaromyces stipitatus (strain ATCC 10500 / CBS 375.48 / QM 6759 / NRRL 1006)</name>
    <name type="common">Penicillium stipitatum</name>
    <dbReference type="NCBI Taxonomy" id="441959"/>
    <lineage>
        <taxon>Eukaryota</taxon>
        <taxon>Fungi</taxon>
        <taxon>Dikarya</taxon>
        <taxon>Ascomycota</taxon>
        <taxon>Pezizomycotina</taxon>
        <taxon>Eurotiomycetes</taxon>
        <taxon>Eurotiomycetidae</taxon>
        <taxon>Eurotiales</taxon>
        <taxon>Trichocomaceae</taxon>
        <taxon>Talaromyces</taxon>
        <taxon>Talaromyces sect. Talaromyces</taxon>
    </lineage>
</organism>
<dbReference type="Pfam" id="PF13561">
    <property type="entry name" value="adh_short_C2"/>
    <property type="match status" value="1"/>
</dbReference>
<dbReference type="FunFam" id="3.40.50.720:FF:000084">
    <property type="entry name" value="Short-chain dehydrogenase reductase"/>
    <property type="match status" value="1"/>
</dbReference>
<gene>
    <name evidence="4" type="ORF">TSTA_084980</name>
</gene>
<dbReference type="PhylomeDB" id="B8M0H0"/>
<dbReference type="InterPro" id="IPR002347">
    <property type="entry name" value="SDR_fam"/>
</dbReference>
<dbReference type="Gene3D" id="3.40.50.720">
    <property type="entry name" value="NAD(P)-binding Rossmann-like Domain"/>
    <property type="match status" value="1"/>
</dbReference>
<evidence type="ECO:0000313" key="4">
    <source>
        <dbReference type="EMBL" id="EED21267.1"/>
    </source>
</evidence>
<dbReference type="Proteomes" id="UP000001745">
    <property type="component" value="Unassembled WGS sequence"/>
</dbReference>
<sequence>MHGLWEATCFSDRNFAQGSGIGRACAINFAKDGAASVFITDIDLEAAKIVATECKVVATSVNFRVETLQFDITRVESVESATKYMVDKFGRIDYCVNCAGVGIQLQRAVSDADSGEFRRFLQVHVEGTFSLLRSVSAVMVRQELRPNGAIGSGRGATRGSIVTLGSGNSFVAAPEMVQYTTAKHAILGLTKNADNAAHGIRVNCVCPTWVETPMIQKARDGGIDIDTWIRSMVPLGRIATAEEIADAVIFLSSPRSSYVTGCGFIIDGGTLVTAHA</sequence>
<keyword evidence="3" id="KW-0560">Oxidoreductase</keyword>
<comment type="similarity">
    <text evidence="1">Belongs to the short-chain dehydrogenases/reductases (SDR) family.</text>
</comment>
<dbReference type="STRING" id="441959.B8M0H0"/>
<dbReference type="InParanoid" id="B8M0H0"/>
<dbReference type="CDD" id="cd05233">
    <property type="entry name" value="SDR_c"/>
    <property type="match status" value="1"/>
</dbReference>
<dbReference type="SUPFAM" id="SSF51735">
    <property type="entry name" value="NAD(P)-binding Rossmann-fold domains"/>
    <property type="match status" value="1"/>
</dbReference>
<protein>
    <submittedName>
        <fullName evidence="4">Short-chain dehydrogenase, putative</fullName>
    </submittedName>
</protein>